<evidence type="ECO:0000256" key="2">
    <source>
        <dbReference type="ARBA" id="ARBA00022692"/>
    </source>
</evidence>
<dbReference type="GO" id="GO:0015606">
    <property type="term" value="F:spermidine transmembrane transporter activity"/>
    <property type="evidence" value="ECO:0007669"/>
    <property type="project" value="TreeGrafter"/>
</dbReference>
<feature type="transmembrane region" description="Helical" evidence="6">
    <location>
        <begin position="196"/>
        <end position="219"/>
    </location>
</feature>
<feature type="transmembrane region" description="Helical" evidence="6">
    <location>
        <begin position="130"/>
        <end position="154"/>
    </location>
</feature>
<accession>A0A6A6PE80</accession>
<evidence type="ECO:0000313" key="9">
    <source>
        <dbReference type="Proteomes" id="UP000799766"/>
    </source>
</evidence>
<feature type="transmembrane region" description="Helical" evidence="6">
    <location>
        <begin position="346"/>
        <end position="367"/>
    </location>
</feature>
<dbReference type="PANTHER" id="PTHR23502">
    <property type="entry name" value="MAJOR FACILITATOR SUPERFAMILY"/>
    <property type="match status" value="1"/>
</dbReference>
<dbReference type="GO" id="GO:0000297">
    <property type="term" value="F:spermine transmembrane transporter activity"/>
    <property type="evidence" value="ECO:0007669"/>
    <property type="project" value="TreeGrafter"/>
</dbReference>
<dbReference type="OrthoDB" id="3936150at2759"/>
<comment type="subcellular location">
    <subcellularLocation>
        <location evidence="1">Membrane</location>
        <topology evidence="1">Multi-pass membrane protein</topology>
    </subcellularLocation>
</comment>
<organism evidence="8 9">
    <name type="scientific">Lineolata rhizophorae</name>
    <dbReference type="NCBI Taxonomy" id="578093"/>
    <lineage>
        <taxon>Eukaryota</taxon>
        <taxon>Fungi</taxon>
        <taxon>Dikarya</taxon>
        <taxon>Ascomycota</taxon>
        <taxon>Pezizomycotina</taxon>
        <taxon>Dothideomycetes</taxon>
        <taxon>Dothideomycetes incertae sedis</taxon>
        <taxon>Lineolatales</taxon>
        <taxon>Lineolataceae</taxon>
        <taxon>Lineolata</taxon>
    </lineage>
</organism>
<feature type="region of interest" description="Disordered" evidence="5">
    <location>
        <begin position="224"/>
        <end position="244"/>
    </location>
</feature>
<dbReference type="Gene3D" id="1.20.1250.20">
    <property type="entry name" value="MFS general substrate transporter like domains"/>
    <property type="match status" value="1"/>
</dbReference>
<dbReference type="EMBL" id="MU001670">
    <property type="protein sequence ID" value="KAF2462132.1"/>
    <property type="molecule type" value="Genomic_DNA"/>
</dbReference>
<evidence type="ECO:0000259" key="7">
    <source>
        <dbReference type="PROSITE" id="PS50850"/>
    </source>
</evidence>
<evidence type="ECO:0000256" key="3">
    <source>
        <dbReference type="ARBA" id="ARBA00022989"/>
    </source>
</evidence>
<dbReference type="Proteomes" id="UP000799766">
    <property type="component" value="Unassembled WGS sequence"/>
</dbReference>
<sequence>MSRKGMGSSMDEQSAFVAPSHLLSPSDPDNPMNWPTHRRIYVSAASWAFGFTIAFGLTAYTAGIPEVVEEFDVTMTEAILGMSLYLWGIVFAPIYTPHLSERYGRSIIYLVSTFTFAFFTLGVAEAKNFATVAICRFFAGLTGGPCLVLIEGTFADIWSADLTNTYYAFLGLSSYLGAAAGPIIGGFVVAARGWRWTQWVTMVFACASLLFGLGMNETYGREIPRRRNRYQGRPPPKQPPAESGVTLSQMVRITVITPLVMAVTEPVVIMCTIMLGFSFAVIFQWFITVPVVLMGVYGFTLQQAGLAFFAAVGGALLAALTAIMIEQLLYRRISKNGHSMLMNIEYRLIPSMIGVFMIPGSLFWIGFTADPSIHYLSPILGTTLYVWGNLMIVISMITYLFDAYPPAGTLSALTLQACLRLALAGFLPLVILTMFTDLTGKWALSIFGFISIPLIAIPFILFKFGARMRMRSKYSAGRMVVPVPSQEQHEPMMRDVELETRHSTAYEGAGPMV</sequence>
<keyword evidence="4 6" id="KW-0472">Membrane</keyword>
<feature type="transmembrane region" description="Helical" evidence="6">
    <location>
        <begin position="442"/>
        <end position="462"/>
    </location>
</feature>
<feature type="transmembrane region" description="Helical" evidence="6">
    <location>
        <begin position="413"/>
        <end position="436"/>
    </location>
</feature>
<evidence type="ECO:0000313" key="8">
    <source>
        <dbReference type="EMBL" id="KAF2462132.1"/>
    </source>
</evidence>
<keyword evidence="3 6" id="KW-1133">Transmembrane helix</keyword>
<dbReference type="PANTHER" id="PTHR23502:SF182">
    <property type="entry name" value="POLYAMINE TRANSPORTER, PUTATIVE-RELATED"/>
    <property type="match status" value="1"/>
</dbReference>
<dbReference type="SUPFAM" id="SSF103473">
    <property type="entry name" value="MFS general substrate transporter"/>
    <property type="match status" value="1"/>
</dbReference>
<evidence type="ECO:0000256" key="4">
    <source>
        <dbReference type="ARBA" id="ARBA00023136"/>
    </source>
</evidence>
<protein>
    <submittedName>
        <fullName evidence="8">Major facilitator superfamily domain-containing protein</fullName>
    </submittedName>
</protein>
<feature type="domain" description="Major facilitator superfamily (MFS) profile" evidence="7">
    <location>
        <begin position="42"/>
        <end position="471"/>
    </location>
</feature>
<dbReference type="InterPro" id="IPR020846">
    <property type="entry name" value="MFS_dom"/>
</dbReference>
<evidence type="ECO:0000256" key="6">
    <source>
        <dbReference type="SAM" id="Phobius"/>
    </source>
</evidence>
<reference evidence="8" key="1">
    <citation type="journal article" date="2020" name="Stud. Mycol.">
        <title>101 Dothideomycetes genomes: a test case for predicting lifestyles and emergence of pathogens.</title>
        <authorList>
            <person name="Haridas S."/>
            <person name="Albert R."/>
            <person name="Binder M."/>
            <person name="Bloem J."/>
            <person name="Labutti K."/>
            <person name="Salamov A."/>
            <person name="Andreopoulos B."/>
            <person name="Baker S."/>
            <person name="Barry K."/>
            <person name="Bills G."/>
            <person name="Bluhm B."/>
            <person name="Cannon C."/>
            <person name="Castanera R."/>
            <person name="Culley D."/>
            <person name="Daum C."/>
            <person name="Ezra D."/>
            <person name="Gonzalez J."/>
            <person name="Henrissat B."/>
            <person name="Kuo A."/>
            <person name="Liang C."/>
            <person name="Lipzen A."/>
            <person name="Lutzoni F."/>
            <person name="Magnuson J."/>
            <person name="Mondo S."/>
            <person name="Nolan M."/>
            <person name="Ohm R."/>
            <person name="Pangilinan J."/>
            <person name="Park H.-J."/>
            <person name="Ramirez L."/>
            <person name="Alfaro M."/>
            <person name="Sun H."/>
            <person name="Tritt A."/>
            <person name="Yoshinaga Y."/>
            <person name="Zwiers L.-H."/>
            <person name="Turgeon B."/>
            <person name="Goodwin S."/>
            <person name="Spatafora J."/>
            <person name="Crous P."/>
            <person name="Grigoriev I."/>
        </authorList>
    </citation>
    <scope>NUCLEOTIDE SEQUENCE</scope>
    <source>
        <strain evidence="8">ATCC 16933</strain>
    </source>
</reference>
<dbReference type="InterPro" id="IPR036259">
    <property type="entry name" value="MFS_trans_sf"/>
</dbReference>
<dbReference type="Pfam" id="PF07690">
    <property type="entry name" value="MFS_1"/>
    <property type="match status" value="1"/>
</dbReference>
<feature type="transmembrane region" description="Helical" evidence="6">
    <location>
        <begin position="166"/>
        <end position="190"/>
    </location>
</feature>
<name>A0A6A6PE80_9PEZI</name>
<gene>
    <name evidence="8" type="ORF">BDY21DRAFT_389532</name>
</gene>
<dbReference type="AlphaFoldDB" id="A0A6A6PE80"/>
<feature type="transmembrane region" description="Helical" evidence="6">
    <location>
        <begin position="75"/>
        <end position="95"/>
    </location>
</feature>
<feature type="transmembrane region" description="Helical" evidence="6">
    <location>
        <begin position="107"/>
        <end position="124"/>
    </location>
</feature>
<dbReference type="GO" id="GO:0005886">
    <property type="term" value="C:plasma membrane"/>
    <property type="evidence" value="ECO:0007669"/>
    <property type="project" value="TreeGrafter"/>
</dbReference>
<dbReference type="PROSITE" id="PS50850">
    <property type="entry name" value="MFS"/>
    <property type="match status" value="1"/>
</dbReference>
<feature type="transmembrane region" description="Helical" evidence="6">
    <location>
        <begin position="267"/>
        <end position="287"/>
    </location>
</feature>
<feature type="transmembrane region" description="Helical" evidence="6">
    <location>
        <begin position="379"/>
        <end position="401"/>
    </location>
</feature>
<feature type="transmembrane region" description="Helical" evidence="6">
    <location>
        <begin position="40"/>
        <end position="63"/>
    </location>
</feature>
<keyword evidence="2 6" id="KW-0812">Transmembrane</keyword>
<dbReference type="InterPro" id="IPR011701">
    <property type="entry name" value="MFS"/>
</dbReference>
<evidence type="ECO:0000256" key="1">
    <source>
        <dbReference type="ARBA" id="ARBA00004141"/>
    </source>
</evidence>
<proteinExistence type="predicted"/>
<keyword evidence="9" id="KW-1185">Reference proteome</keyword>
<feature type="transmembrane region" description="Helical" evidence="6">
    <location>
        <begin position="307"/>
        <end position="325"/>
    </location>
</feature>
<evidence type="ECO:0000256" key="5">
    <source>
        <dbReference type="SAM" id="MobiDB-lite"/>
    </source>
</evidence>